<dbReference type="Proteomes" id="UP000266633">
    <property type="component" value="Unassembled WGS sequence"/>
</dbReference>
<gene>
    <name evidence="2" type="ORF">D5077_01160</name>
</gene>
<evidence type="ECO:0000256" key="1">
    <source>
        <dbReference type="SAM" id="MobiDB-lite"/>
    </source>
</evidence>
<protein>
    <submittedName>
        <fullName evidence="2">Uncharacterized protein</fullName>
    </submittedName>
</protein>
<feature type="compositionally biased region" description="Basic residues" evidence="1">
    <location>
        <begin position="9"/>
        <end position="25"/>
    </location>
</feature>
<name>A0ABX9NSW9_9GAMM</name>
<evidence type="ECO:0000313" key="3">
    <source>
        <dbReference type="Proteomes" id="UP000266633"/>
    </source>
</evidence>
<sequence>MAQQWHNSAGKRRYRIQAKKTPPSRRGKDRDGVYGKENRLLLYTLLSALLSLLGKTRITRCYH</sequence>
<proteinExistence type="predicted"/>
<organism evidence="2 3">
    <name type="scientific">Dickeya dianthicola</name>
    <dbReference type="NCBI Taxonomy" id="204039"/>
    <lineage>
        <taxon>Bacteria</taxon>
        <taxon>Pseudomonadati</taxon>
        <taxon>Pseudomonadota</taxon>
        <taxon>Gammaproteobacteria</taxon>
        <taxon>Enterobacterales</taxon>
        <taxon>Pectobacteriaceae</taxon>
        <taxon>Dickeya</taxon>
    </lineage>
</organism>
<evidence type="ECO:0000313" key="2">
    <source>
        <dbReference type="EMBL" id="RJL76282.1"/>
    </source>
</evidence>
<keyword evidence="3" id="KW-1185">Reference proteome</keyword>
<comment type="caution">
    <text evidence="2">The sequence shown here is derived from an EMBL/GenBank/DDBJ whole genome shotgun (WGS) entry which is preliminary data.</text>
</comment>
<feature type="region of interest" description="Disordered" evidence="1">
    <location>
        <begin position="1"/>
        <end position="32"/>
    </location>
</feature>
<dbReference type="EMBL" id="QZDO01000003">
    <property type="protein sequence ID" value="RJL76282.1"/>
    <property type="molecule type" value="Genomic_DNA"/>
</dbReference>
<reference evidence="2 3" key="1">
    <citation type="submission" date="2018-09" db="EMBL/GenBank/DDBJ databases">
        <title>Phylogenetic diversity of Pectobacterium and Dickeya strains causing blackleg disease of potato in Morocco.</title>
        <authorList>
            <person name="Oulghazi S."/>
            <person name="Moumni M."/>
            <person name="Faure D."/>
        </authorList>
    </citation>
    <scope>NUCLEOTIDE SEQUENCE [LARGE SCALE GENOMIC DNA]</scope>
    <source>
        <strain evidence="2 3">S4.16.03.LID</strain>
    </source>
</reference>
<accession>A0ABX9NSW9</accession>